<reference evidence="18" key="2">
    <citation type="submission" date="2020-09" db="EMBL/GenBank/DDBJ databases">
        <authorList>
            <person name="Sun Q."/>
            <person name="Kim S."/>
        </authorList>
    </citation>
    <scope>NUCLEOTIDE SEQUENCE</scope>
    <source>
        <strain evidence="18">KCTC 23224</strain>
    </source>
</reference>
<dbReference type="Gene3D" id="1.20.120.1760">
    <property type="match status" value="1"/>
</dbReference>
<evidence type="ECO:0000256" key="7">
    <source>
        <dbReference type="ARBA" id="ARBA00022516"/>
    </source>
</evidence>
<evidence type="ECO:0000256" key="9">
    <source>
        <dbReference type="ARBA" id="ARBA00022692"/>
    </source>
</evidence>
<dbReference type="PROSITE" id="PS00379">
    <property type="entry name" value="CDP_ALCOHOL_P_TRANSF"/>
    <property type="match status" value="1"/>
</dbReference>
<feature type="transmembrane region" description="Helical" evidence="17">
    <location>
        <begin position="73"/>
        <end position="92"/>
    </location>
</feature>
<keyword evidence="9 17" id="KW-0812">Transmembrane</keyword>
<evidence type="ECO:0000256" key="14">
    <source>
        <dbReference type="ARBA" id="ARBA00023264"/>
    </source>
</evidence>
<comment type="caution">
    <text evidence="18">The sequence shown here is derived from an EMBL/GenBank/DDBJ whole genome shotgun (WGS) entry which is preliminary data.</text>
</comment>
<dbReference type="GO" id="GO:0003882">
    <property type="term" value="F:CDP-diacylglycerol-serine O-phosphatidyltransferase activity"/>
    <property type="evidence" value="ECO:0007669"/>
    <property type="project" value="UniProtKB-EC"/>
</dbReference>
<feature type="transmembrane region" description="Helical" evidence="17">
    <location>
        <begin position="48"/>
        <end position="67"/>
    </location>
</feature>
<keyword evidence="19" id="KW-1185">Reference proteome</keyword>
<feature type="transmembrane region" description="Helical" evidence="17">
    <location>
        <begin position="104"/>
        <end position="123"/>
    </location>
</feature>
<reference evidence="18" key="1">
    <citation type="journal article" date="2014" name="Int. J. Syst. Evol. Microbiol.">
        <title>Complete genome sequence of Corynebacterium casei LMG S-19264T (=DSM 44701T), isolated from a smear-ripened cheese.</title>
        <authorList>
            <consortium name="US DOE Joint Genome Institute (JGI-PGF)"/>
            <person name="Walter F."/>
            <person name="Albersmeier A."/>
            <person name="Kalinowski J."/>
            <person name="Ruckert C."/>
        </authorList>
    </citation>
    <scope>NUCLEOTIDE SEQUENCE</scope>
    <source>
        <strain evidence="18">KCTC 23224</strain>
    </source>
</reference>
<proteinExistence type="inferred from homology"/>
<keyword evidence="14" id="KW-1208">Phospholipid metabolism</keyword>
<evidence type="ECO:0000256" key="11">
    <source>
        <dbReference type="ARBA" id="ARBA00023098"/>
    </source>
</evidence>
<sequence length="213" mass="23305">MVGIYFANTGNLEWAAYCIFIAAVFDFLDGFAARLLSVSSEIGKQLDSLADLVTFGVLPAFILFQLIQTQTSIDYLPFAAFLIGIFSAIRLAKFNIDERQSDRFIGVPTPANALLIATLPFLIQRFGASVSFLENPFVLVLLAVIMSLLLVAELPLIALKFKTKGWKGNEFRFILIGLGGLFLVSLGWAGVPLLIITYIVLSVVEGIVHKNAQ</sequence>
<evidence type="ECO:0000256" key="1">
    <source>
        <dbReference type="ARBA" id="ARBA00000287"/>
    </source>
</evidence>
<dbReference type="NCBIfam" id="TIGR00473">
    <property type="entry name" value="pssA"/>
    <property type="match status" value="1"/>
</dbReference>
<keyword evidence="8 16" id="KW-0808">Transferase</keyword>
<dbReference type="InterPro" id="IPR048254">
    <property type="entry name" value="CDP_ALCOHOL_P_TRANSF_CS"/>
</dbReference>
<dbReference type="InterPro" id="IPR043130">
    <property type="entry name" value="CDP-OH_PTrfase_TM_dom"/>
</dbReference>
<evidence type="ECO:0000313" key="18">
    <source>
        <dbReference type="EMBL" id="GHB33981.1"/>
    </source>
</evidence>
<dbReference type="EC" id="2.7.8.8" evidence="5"/>
<keyword evidence="13" id="KW-0594">Phospholipid biosynthesis</keyword>
<evidence type="ECO:0000256" key="15">
    <source>
        <dbReference type="ARBA" id="ARBA00032361"/>
    </source>
</evidence>
<evidence type="ECO:0000256" key="2">
    <source>
        <dbReference type="ARBA" id="ARBA00004141"/>
    </source>
</evidence>
<comment type="subcellular location">
    <subcellularLocation>
        <location evidence="3">Endomembrane system</location>
    </subcellularLocation>
    <subcellularLocation>
        <location evidence="2">Membrane</location>
        <topology evidence="2">Multi-pass membrane protein</topology>
    </subcellularLocation>
</comment>
<evidence type="ECO:0000256" key="6">
    <source>
        <dbReference type="ARBA" id="ARBA00017171"/>
    </source>
</evidence>
<feature type="transmembrane region" description="Helical" evidence="17">
    <location>
        <begin position="135"/>
        <end position="159"/>
    </location>
</feature>
<feature type="transmembrane region" description="Helical" evidence="17">
    <location>
        <begin position="14"/>
        <end position="36"/>
    </location>
</feature>
<dbReference type="GO" id="GO:0008654">
    <property type="term" value="P:phospholipid biosynthetic process"/>
    <property type="evidence" value="ECO:0007669"/>
    <property type="project" value="UniProtKB-KW"/>
</dbReference>
<evidence type="ECO:0000256" key="17">
    <source>
        <dbReference type="SAM" id="Phobius"/>
    </source>
</evidence>
<comment type="similarity">
    <text evidence="4 16">Belongs to the CDP-alcohol phosphatidyltransferase class-I family.</text>
</comment>
<name>A0A8J3CVA1_9BACT</name>
<evidence type="ECO:0000256" key="3">
    <source>
        <dbReference type="ARBA" id="ARBA00004308"/>
    </source>
</evidence>
<dbReference type="GO" id="GO:0012505">
    <property type="term" value="C:endomembrane system"/>
    <property type="evidence" value="ECO:0007669"/>
    <property type="project" value="UniProtKB-SubCell"/>
</dbReference>
<dbReference type="EMBL" id="BMYF01000007">
    <property type="protein sequence ID" value="GHB33981.1"/>
    <property type="molecule type" value="Genomic_DNA"/>
</dbReference>
<gene>
    <name evidence="18" type="primary">pssA</name>
    <name evidence="18" type="ORF">GCM10008106_13880</name>
</gene>
<evidence type="ECO:0000256" key="16">
    <source>
        <dbReference type="RuleBase" id="RU003750"/>
    </source>
</evidence>
<evidence type="ECO:0000313" key="19">
    <source>
        <dbReference type="Proteomes" id="UP000642809"/>
    </source>
</evidence>
<keyword evidence="12 17" id="KW-0472">Membrane</keyword>
<protein>
    <recommendedName>
        <fullName evidence="6">CDP-diacylglycerol--serine O-phosphatidyltransferase</fullName>
        <ecNumber evidence="5">2.7.8.8</ecNumber>
    </recommendedName>
    <alternativeName>
        <fullName evidence="15">Phosphatidylserine synthase</fullName>
    </alternativeName>
</protein>
<evidence type="ECO:0000256" key="12">
    <source>
        <dbReference type="ARBA" id="ARBA00023136"/>
    </source>
</evidence>
<keyword evidence="7" id="KW-0444">Lipid biosynthesis</keyword>
<organism evidence="18 19">
    <name type="scientific">Mongoliitalea lutea</name>
    <dbReference type="NCBI Taxonomy" id="849756"/>
    <lineage>
        <taxon>Bacteria</taxon>
        <taxon>Pseudomonadati</taxon>
        <taxon>Bacteroidota</taxon>
        <taxon>Cytophagia</taxon>
        <taxon>Cytophagales</taxon>
        <taxon>Cyclobacteriaceae</taxon>
        <taxon>Mongoliitalea</taxon>
    </lineage>
</organism>
<dbReference type="GO" id="GO:0016020">
    <property type="term" value="C:membrane"/>
    <property type="evidence" value="ECO:0007669"/>
    <property type="project" value="UniProtKB-SubCell"/>
</dbReference>
<keyword evidence="11" id="KW-0443">Lipid metabolism</keyword>
<dbReference type="InterPro" id="IPR000462">
    <property type="entry name" value="CDP-OH_P_trans"/>
</dbReference>
<evidence type="ECO:0000256" key="10">
    <source>
        <dbReference type="ARBA" id="ARBA00022989"/>
    </source>
</evidence>
<evidence type="ECO:0000256" key="4">
    <source>
        <dbReference type="ARBA" id="ARBA00010441"/>
    </source>
</evidence>
<evidence type="ECO:0000256" key="8">
    <source>
        <dbReference type="ARBA" id="ARBA00022679"/>
    </source>
</evidence>
<accession>A0A8J3CVA1</accession>
<keyword evidence="10 17" id="KW-1133">Transmembrane helix</keyword>
<comment type="catalytic activity">
    <reaction evidence="1">
        <text>a CDP-1,2-diacyl-sn-glycerol + L-serine = a 1,2-diacyl-sn-glycero-3-phospho-L-serine + CMP + H(+)</text>
        <dbReference type="Rhea" id="RHEA:16913"/>
        <dbReference type="ChEBI" id="CHEBI:15378"/>
        <dbReference type="ChEBI" id="CHEBI:33384"/>
        <dbReference type="ChEBI" id="CHEBI:57262"/>
        <dbReference type="ChEBI" id="CHEBI:58332"/>
        <dbReference type="ChEBI" id="CHEBI:60377"/>
        <dbReference type="EC" id="2.7.8.8"/>
    </reaction>
</comment>
<evidence type="ECO:0000256" key="5">
    <source>
        <dbReference type="ARBA" id="ARBA00013174"/>
    </source>
</evidence>
<feature type="transmembrane region" description="Helical" evidence="17">
    <location>
        <begin position="171"/>
        <end position="201"/>
    </location>
</feature>
<evidence type="ECO:0000256" key="13">
    <source>
        <dbReference type="ARBA" id="ARBA00023209"/>
    </source>
</evidence>
<dbReference type="InterPro" id="IPR004533">
    <property type="entry name" value="CDP-diaglyc--ser_O-PTrfase"/>
</dbReference>
<dbReference type="Proteomes" id="UP000642809">
    <property type="component" value="Unassembled WGS sequence"/>
</dbReference>
<dbReference type="AlphaFoldDB" id="A0A8J3CVA1"/>
<dbReference type="Pfam" id="PF01066">
    <property type="entry name" value="CDP-OH_P_transf"/>
    <property type="match status" value="1"/>
</dbReference>